<dbReference type="PANTHER" id="PTHR43278:SF2">
    <property type="entry name" value="IRON-SULFUR FLAVOPROTEIN"/>
    <property type="match status" value="1"/>
</dbReference>
<keyword evidence="5" id="KW-1185">Reference proteome</keyword>
<dbReference type="GeneID" id="78084993"/>
<evidence type="ECO:0000313" key="5">
    <source>
        <dbReference type="Proteomes" id="UP000006034"/>
    </source>
</evidence>
<dbReference type="RefSeq" id="WP_005030347.1">
    <property type="nucleotide sequence ID" value="NZ_KE150238.1"/>
</dbReference>
<dbReference type="InterPro" id="IPR029039">
    <property type="entry name" value="Flavoprotein-like_sf"/>
</dbReference>
<protein>
    <recommendedName>
        <fullName evidence="3">NADPH-dependent FMN reductase-like domain-containing protein</fullName>
    </recommendedName>
</protein>
<proteinExistence type="predicted"/>
<dbReference type="EMBL" id="ADCP02000001">
    <property type="protein sequence ID" value="EFV42707.1"/>
    <property type="molecule type" value="Genomic_DNA"/>
</dbReference>
<dbReference type="eggNOG" id="COG0655">
    <property type="taxonomic scope" value="Bacteria"/>
</dbReference>
<dbReference type="PANTHER" id="PTHR43278">
    <property type="entry name" value="NAD(P)H-DEPENDENT FMN-CONTAINING OXIDOREDUCTASE YWQN-RELATED"/>
    <property type="match status" value="1"/>
</dbReference>
<evidence type="ECO:0000256" key="2">
    <source>
        <dbReference type="ARBA" id="ARBA00022643"/>
    </source>
</evidence>
<sequence length="185" mass="20142">MAKKIVILNGSPRPRGNTAALIEAFTKGAEQAGNGVVRFDVCKMNIHPCLGCCGGGKNPESPCVQKDDMDAIYPHYKDADLVVLASPMYYWSLSGQLKCAFDRLFAVMELSPSYENPVKDCVLLMAAEGDTESNFEPVRHYYHALLERLGWKDCGIVYAGGNMHVGDIAGKPQLEEAEALGASIR</sequence>
<evidence type="ECO:0000256" key="1">
    <source>
        <dbReference type="ARBA" id="ARBA00022630"/>
    </source>
</evidence>
<dbReference type="Pfam" id="PF03358">
    <property type="entry name" value="FMN_red"/>
    <property type="match status" value="1"/>
</dbReference>
<dbReference type="GO" id="GO:0016491">
    <property type="term" value="F:oxidoreductase activity"/>
    <property type="evidence" value="ECO:0007669"/>
    <property type="project" value="InterPro"/>
</dbReference>
<keyword evidence="1" id="KW-0285">Flavoprotein</keyword>
<evidence type="ECO:0000313" key="4">
    <source>
        <dbReference type="EMBL" id="EFV42707.1"/>
    </source>
</evidence>
<reference evidence="4 5" key="1">
    <citation type="submission" date="2010-10" db="EMBL/GenBank/DDBJ databases">
        <authorList>
            <consortium name="The Broad Institute Genome Sequencing Platform"/>
            <person name="Ward D."/>
            <person name="Earl A."/>
            <person name="Feldgarden M."/>
            <person name="Young S.K."/>
            <person name="Gargeya S."/>
            <person name="Zeng Q."/>
            <person name="Alvarado L."/>
            <person name="Berlin A."/>
            <person name="Bochicchio J."/>
            <person name="Chapman S.B."/>
            <person name="Chen Z."/>
            <person name="Freedman E."/>
            <person name="Gellesch M."/>
            <person name="Goldberg J."/>
            <person name="Griggs A."/>
            <person name="Gujja S."/>
            <person name="Heilman E."/>
            <person name="Heiman D."/>
            <person name="Howarth C."/>
            <person name="Mehta T."/>
            <person name="Neiman D."/>
            <person name="Pearson M."/>
            <person name="Roberts A."/>
            <person name="Saif S."/>
            <person name="Shea T."/>
            <person name="Shenoy N."/>
            <person name="Sisk P."/>
            <person name="Stolte C."/>
            <person name="Sykes S."/>
            <person name="White J."/>
            <person name="Yandava C."/>
            <person name="Allen-Vercoe E."/>
            <person name="Sibley C."/>
            <person name="Ambrose C.E."/>
            <person name="Strauss J."/>
            <person name="Daigneault M."/>
            <person name="Haas B."/>
            <person name="Nusbaum C."/>
            <person name="Birren B."/>
        </authorList>
    </citation>
    <scope>NUCLEOTIDE SEQUENCE [LARGE SCALE GENOMIC DNA]</scope>
    <source>
        <strain evidence="4 5">3_1_6</strain>
    </source>
</reference>
<dbReference type="Proteomes" id="UP000006034">
    <property type="component" value="Unassembled WGS sequence"/>
</dbReference>
<feature type="domain" description="NADPH-dependent FMN reductase-like" evidence="3">
    <location>
        <begin position="4"/>
        <end position="142"/>
    </location>
</feature>
<gene>
    <name evidence="4" type="ORF">HMPREF0179_03473</name>
</gene>
<reference evidence="4 5" key="2">
    <citation type="submission" date="2013-04" db="EMBL/GenBank/DDBJ databases">
        <title>The Genome Sequence of Bilophila wadsworthia 3_1_6.</title>
        <authorList>
            <consortium name="The Broad Institute Genomics Platform"/>
            <person name="Earl A."/>
            <person name="Ward D."/>
            <person name="Feldgarden M."/>
            <person name="Gevers D."/>
            <person name="Sibley C."/>
            <person name="Strauss J."/>
            <person name="Allen-Vercoe E."/>
            <person name="Walker B."/>
            <person name="Young S."/>
            <person name="Zeng Q."/>
            <person name="Gargeya S."/>
            <person name="Fitzgerald M."/>
            <person name="Haas B."/>
            <person name="Abouelleil A."/>
            <person name="Allen A.W."/>
            <person name="Alvarado L."/>
            <person name="Arachchi H.M."/>
            <person name="Berlin A.M."/>
            <person name="Chapman S.B."/>
            <person name="Gainer-Dewar J."/>
            <person name="Goldberg J."/>
            <person name="Griggs A."/>
            <person name="Gujja S."/>
            <person name="Hansen M."/>
            <person name="Howarth C."/>
            <person name="Imamovic A."/>
            <person name="Ireland A."/>
            <person name="Larimer J."/>
            <person name="McCowan C."/>
            <person name="Murphy C."/>
            <person name="Pearson M."/>
            <person name="Poon T.W."/>
            <person name="Priest M."/>
            <person name="Roberts A."/>
            <person name="Saif S."/>
            <person name="Shea T."/>
            <person name="Sisk P."/>
            <person name="Sykes S."/>
            <person name="Wortman J."/>
            <person name="Nusbaum C."/>
            <person name="Birren B."/>
        </authorList>
    </citation>
    <scope>NUCLEOTIDE SEQUENCE [LARGE SCALE GENOMIC DNA]</scope>
    <source>
        <strain evidence="4 5">3_1_6</strain>
    </source>
</reference>
<dbReference type="AlphaFoldDB" id="E5YBA0"/>
<dbReference type="SUPFAM" id="SSF52218">
    <property type="entry name" value="Flavoproteins"/>
    <property type="match status" value="1"/>
</dbReference>
<dbReference type="InterPro" id="IPR051796">
    <property type="entry name" value="ISF_SsuE-like"/>
</dbReference>
<dbReference type="HOGENOM" id="CLU_050993_6_1_7"/>
<keyword evidence="2" id="KW-0288">FMN</keyword>
<dbReference type="Gene3D" id="3.40.50.360">
    <property type="match status" value="1"/>
</dbReference>
<dbReference type="InterPro" id="IPR005025">
    <property type="entry name" value="FMN_Rdtase-like_dom"/>
</dbReference>
<dbReference type="OrthoDB" id="6398207at2"/>
<accession>E5YBA0</accession>
<name>E5YBA0_BILW3</name>
<organism evidence="4 5">
    <name type="scientific">Bilophila wadsworthia (strain 3_1_6)</name>
    <dbReference type="NCBI Taxonomy" id="563192"/>
    <lineage>
        <taxon>Bacteria</taxon>
        <taxon>Pseudomonadati</taxon>
        <taxon>Thermodesulfobacteriota</taxon>
        <taxon>Desulfovibrionia</taxon>
        <taxon>Desulfovibrionales</taxon>
        <taxon>Desulfovibrionaceae</taxon>
        <taxon>Bilophila</taxon>
    </lineage>
</organism>
<comment type="caution">
    <text evidence="4">The sequence shown here is derived from an EMBL/GenBank/DDBJ whole genome shotgun (WGS) entry which is preliminary data.</text>
</comment>
<dbReference type="STRING" id="563192.HMPREF0179_03473"/>
<evidence type="ECO:0000259" key="3">
    <source>
        <dbReference type="Pfam" id="PF03358"/>
    </source>
</evidence>